<accession>A0A256GAU6</accession>
<evidence type="ECO:0000313" key="2">
    <source>
        <dbReference type="Proteomes" id="UP000216188"/>
    </source>
</evidence>
<proteinExistence type="predicted"/>
<sequence>MENGLKTLARAARNGTISGGTINTLRVKGWMFTLLSLICNLRRVKNNPMIQCCMVNVHPTLGQIS</sequence>
<dbReference type="STRING" id="419475.A8A54_20865"/>
<protein>
    <submittedName>
        <fullName evidence="1">Uncharacterized protein</fullName>
    </submittedName>
</protein>
<reference evidence="1 2" key="1">
    <citation type="submission" date="2017-07" db="EMBL/GenBank/DDBJ databases">
        <title>Phylogenetic study on the rhizospheric bacterium Ochrobactrum sp. A44.</title>
        <authorList>
            <person name="Krzyzanowska D.M."/>
            <person name="Ossowicki A."/>
            <person name="Rajewska M."/>
            <person name="Maciag T."/>
            <person name="Kaczynski Z."/>
            <person name="Czerwicka M."/>
            <person name="Jafra S."/>
        </authorList>
    </citation>
    <scope>NUCLEOTIDE SEQUENCE [LARGE SCALE GENOMIC DNA]</scope>
    <source>
        <strain evidence="1 2">CCUG 30717</strain>
    </source>
</reference>
<evidence type="ECO:0000313" key="1">
    <source>
        <dbReference type="EMBL" id="OYR24168.1"/>
    </source>
</evidence>
<dbReference type="Proteomes" id="UP000216188">
    <property type="component" value="Unassembled WGS sequence"/>
</dbReference>
<gene>
    <name evidence="1" type="ORF">CEV34_3112</name>
</gene>
<comment type="caution">
    <text evidence="1">The sequence shown here is derived from an EMBL/GenBank/DDBJ whole genome shotgun (WGS) entry which is preliminary data.</text>
</comment>
<name>A0A256GAU6_9HYPH</name>
<dbReference type="EMBL" id="NNRM01000035">
    <property type="protein sequence ID" value="OYR24168.1"/>
    <property type="molecule type" value="Genomic_DNA"/>
</dbReference>
<keyword evidence="2" id="KW-1185">Reference proteome</keyword>
<dbReference type="AlphaFoldDB" id="A0A256GAU6"/>
<organism evidence="1 2">
    <name type="scientific">Brucella pseudogrignonensis</name>
    <dbReference type="NCBI Taxonomy" id="419475"/>
    <lineage>
        <taxon>Bacteria</taxon>
        <taxon>Pseudomonadati</taxon>
        <taxon>Pseudomonadota</taxon>
        <taxon>Alphaproteobacteria</taxon>
        <taxon>Hyphomicrobiales</taxon>
        <taxon>Brucellaceae</taxon>
        <taxon>Brucella/Ochrobactrum group</taxon>
        <taxon>Brucella</taxon>
    </lineage>
</organism>